<evidence type="ECO:0000313" key="1">
    <source>
        <dbReference type="EMBL" id="KAG0468854.1"/>
    </source>
</evidence>
<protein>
    <submittedName>
        <fullName evidence="1">Uncharacterized protein</fullName>
    </submittedName>
</protein>
<reference evidence="1 2" key="1">
    <citation type="journal article" date="2020" name="Nat. Food">
        <title>A phased Vanilla planifolia genome enables genetic improvement of flavour and production.</title>
        <authorList>
            <person name="Hasing T."/>
            <person name="Tang H."/>
            <person name="Brym M."/>
            <person name="Khazi F."/>
            <person name="Huang T."/>
            <person name="Chambers A.H."/>
        </authorList>
    </citation>
    <scope>NUCLEOTIDE SEQUENCE [LARGE SCALE GENOMIC DNA]</scope>
    <source>
        <tissue evidence="1">Leaf</tissue>
    </source>
</reference>
<gene>
    <name evidence="1" type="ORF">HPP92_018182</name>
</gene>
<dbReference type="AlphaFoldDB" id="A0A835QFW6"/>
<evidence type="ECO:0000313" key="2">
    <source>
        <dbReference type="Proteomes" id="UP000639772"/>
    </source>
</evidence>
<sequence>MKHIKHVEGRTNRNPSCMRLLLRVDVVCVGNQCSPHQALVFPNSIAAHLHLLFSTVSIYRLDLLLRVSPRCVANEDGKEDQGEQKQTGRLRHGCGCFSGALRW</sequence>
<accession>A0A835QFW6</accession>
<name>A0A835QFW6_VANPL</name>
<dbReference type="Proteomes" id="UP000639772">
    <property type="component" value="Chromosome 9"/>
</dbReference>
<dbReference type="EMBL" id="JADCNM010000009">
    <property type="protein sequence ID" value="KAG0468854.1"/>
    <property type="molecule type" value="Genomic_DNA"/>
</dbReference>
<comment type="caution">
    <text evidence="1">The sequence shown here is derived from an EMBL/GenBank/DDBJ whole genome shotgun (WGS) entry which is preliminary data.</text>
</comment>
<proteinExistence type="predicted"/>
<organism evidence="1 2">
    <name type="scientific">Vanilla planifolia</name>
    <name type="common">Vanilla</name>
    <dbReference type="NCBI Taxonomy" id="51239"/>
    <lineage>
        <taxon>Eukaryota</taxon>
        <taxon>Viridiplantae</taxon>
        <taxon>Streptophyta</taxon>
        <taxon>Embryophyta</taxon>
        <taxon>Tracheophyta</taxon>
        <taxon>Spermatophyta</taxon>
        <taxon>Magnoliopsida</taxon>
        <taxon>Liliopsida</taxon>
        <taxon>Asparagales</taxon>
        <taxon>Orchidaceae</taxon>
        <taxon>Vanilloideae</taxon>
        <taxon>Vanilleae</taxon>
        <taxon>Vanilla</taxon>
    </lineage>
</organism>